<comment type="caution">
    <text evidence="1">The sequence shown here is derived from an EMBL/GenBank/DDBJ whole genome shotgun (WGS) entry which is preliminary data.</text>
</comment>
<accession>A0A840NDS9</accession>
<evidence type="ECO:0000313" key="1">
    <source>
        <dbReference type="EMBL" id="MBB5070080.1"/>
    </source>
</evidence>
<organism evidence="1 2">
    <name type="scientific">Saccharopolyspora gloriosae</name>
    <dbReference type="NCBI Taxonomy" id="455344"/>
    <lineage>
        <taxon>Bacteria</taxon>
        <taxon>Bacillati</taxon>
        <taxon>Actinomycetota</taxon>
        <taxon>Actinomycetes</taxon>
        <taxon>Pseudonocardiales</taxon>
        <taxon>Pseudonocardiaceae</taxon>
        <taxon>Saccharopolyspora</taxon>
    </lineage>
</organism>
<dbReference type="Proteomes" id="UP000580474">
    <property type="component" value="Unassembled WGS sequence"/>
</dbReference>
<evidence type="ECO:0000313" key="2">
    <source>
        <dbReference type="Proteomes" id="UP000580474"/>
    </source>
</evidence>
<reference evidence="1 2" key="1">
    <citation type="submission" date="2020-08" db="EMBL/GenBank/DDBJ databases">
        <title>Sequencing the genomes of 1000 actinobacteria strains.</title>
        <authorList>
            <person name="Klenk H.-P."/>
        </authorList>
    </citation>
    <scope>NUCLEOTIDE SEQUENCE [LARGE SCALE GENOMIC DNA]</scope>
    <source>
        <strain evidence="1 2">DSM 45582</strain>
    </source>
</reference>
<keyword evidence="2" id="KW-1185">Reference proteome</keyword>
<gene>
    <name evidence="1" type="ORF">BJ969_003168</name>
</gene>
<dbReference type="EMBL" id="JACHIV010000001">
    <property type="protein sequence ID" value="MBB5070080.1"/>
    <property type="molecule type" value="Genomic_DNA"/>
</dbReference>
<proteinExistence type="predicted"/>
<name>A0A840NDS9_9PSEU</name>
<dbReference type="RefSeq" id="WP_184479658.1">
    <property type="nucleotide sequence ID" value="NZ_JACHIV010000001.1"/>
</dbReference>
<protein>
    <submittedName>
        <fullName evidence="1">Uncharacterized protein</fullName>
    </submittedName>
</protein>
<dbReference type="AlphaFoldDB" id="A0A840NDS9"/>
<sequence length="176" mass="20611">MLLRVTITRYADWLTQPDNIVDWTTTHYRLDPYRALELIQEHTRRIWNEFTDYTIVDETTAFPVTLDDMARAAYETARQDPTCQTRFATWLAGLLHELLFPWDDGAPMAEPHWRYWAHAACKLRELFDTVDDWLIDRLDATCNGDFRLELARHDVAAASGLLKPWHCHHTPSITPS</sequence>